<protein>
    <submittedName>
        <fullName evidence="1">Uncharacterized protein</fullName>
    </submittedName>
</protein>
<comment type="caution">
    <text evidence="1">The sequence shown here is derived from an EMBL/GenBank/DDBJ whole genome shotgun (WGS) entry which is preliminary data.</text>
</comment>
<reference evidence="1" key="1">
    <citation type="submission" date="2021-03" db="EMBL/GenBank/DDBJ databases">
        <authorList>
            <consortium name="DOE Joint Genome Institute"/>
            <person name="Ahrendt S."/>
            <person name="Looney B.P."/>
            <person name="Miyauchi S."/>
            <person name="Morin E."/>
            <person name="Drula E."/>
            <person name="Courty P.E."/>
            <person name="Chicoki N."/>
            <person name="Fauchery L."/>
            <person name="Kohler A."/>
            <person name="Kuo A."/>
            <person name="Labutti K."/>
            <person name="Pangilinan J."/>
            <person name="Lipzen A."/>
            <person name="Riley R."/>
            <person name="Andreopoulos W."/>
            <person name="He G."/>
            <person name="Johnson J."/>
            <person name="Barry K.W."/>
            <person name="Grigoriev I.V."/>
            <person name="Nagy L."/>
            <person name="Hibbett D."/>
            <person name="Henrissat B."/>
            <person name="Matheny P.B."/>
            <person name="Labbe J."/>
            <person name="Martin F."/>
        </authorList>
    </citation>
    <scope>NUCLEOTIDE SEQUENCE</scope>
    <source>
        <strain evidence="1">HHB10654</strain>
    </source>
</reference>
<evidence type="ECO:0000313" key="2">
    <source>
        <dbReference type="Proteomes" id="UP000814140"/>
    </source>
</evidence>
<name>A0ACB8TEI6_9AGAM</name>
<sequence length="173" mass="19200">MSNFNPYVQGWAGAAVPRNGAPPSIFGALPTLGAVRADHRAPPLPDSTTFLITHFRPNILNASVVGPPNGQSYFRILTDPAHPTRTSYQDAQRRTFAVVDWTSGRPTVEMPGLFARQSVRSWLQKSSDQSSRHMEVRGIQYRWAPVDAYICVSLLAAALPIIRCLRRHSRSFS</sequence>
<dbReference type="Proteomes" id="UP000814140">
    <property type="component" value="Unassembled WGS sequence"/>
</dbReference>
<proteinExistence type="predicted"/>
<accession>A0ACB8TEI6</accession>
<organism evidence="1 2">
    <name type="scientific">Artomyces pyxidatus</name>
    <dbReference type="NCBI Taxonomy" id="48021"/>
    <lineage>
        <taxon>Eukaryota</taxon>
        <taxon>Fungi</taxon>
        <taxon>Dikarya</taxon>
        <taxon>Basidiomycota</taxon>
        <taxon>Agaricomycotina</taxon>
        <taxon>Agaricomycetes</taxon>
        <taxon>Russulales</taxon>
        <taxon>Auriscalpiaceae</taxon>
        <taxon>Artomyces</taxon>
    </lineage>
</organism>
<reference evidence="1" key="2">
    <citation type="journal article" date="2022" name="New Phytol.">
        <title>Evolutionary transition to the ectomycorrhizal habit in the genomes of a hyperdiverse lineage of mushroom-forming fungi.</title>
        <authorList>
            <person name="Looney B."/>
            <person name="Miyauchi S."/>
            <person name="Morin E."/>
            <person name="Drula E."/>
            <person name="Courty P.E."/>
            <person name="Kohler A."/>
            <person name="Kuo A."/>
            <person name="LaButti K."/>
            <person name="Pangilinan J."/>
            <person name="Lipzen A."/>
            <person name="Riley R."/>
            <person name="Andreopoulos W."/>
            <person name="He G."/>
            <person name="Johnson J."/>
            <person name="Nolan M."/>
            <person name="Tritt A."/>
            <person name="Barry K.W."/>
            <person name="Grigoriev I.V."/>
            <person name="Nagy L.G."/>
            <person name="Hibbett D."/>
            <person name="Henrissat B."/>
            <person name="Matheny P.B."/>
            <person name="Labbe J."/>
            <person name="Martin F.M."/>
        </authorList>
    </citation>
    <scope>NUCLEOTIDE SEQUENCE</scope>
    <source>
        <strain evidence="1">HHB10654</strain>
    </source>
</reference>
<dbReference type="EMBL" id="MU277191">
    <property type="protein sequence ID" value="KAI0066822.1"/>
    <property type="molecule type" value="Genomic_DNA"/>
</dbReference>
<gene>
    <name evidence="1" type="ORF">BV25DRAFT_1819932</name>
</gene>
<keyword evidence="2" id="KW-1185">Reference proteome</keyword>
<evidence type="ECO:0000313" key="1">
    <source>
        <dbReference type="EMBL" id="KAI0066822.1"/>
    </source>
</evidence>